<keyword evidence="3" id="KW-1185">Reference proteome</keyword>
<comment type="caution">
    <text evidence="2">The sequence shown here is derived from an EMBL/GenBank/DDBJ whole genome shotgun (WGS) entry which is preliminary data.</text>
</comment>
<evidence type="ECO:0008006" key="4">
    <source>
        <dbReference type="Google" id="ProtNLM"/>
    </source>
</evidence>
<organism evidence="2 3">
    <name type="scientific">Candidatus Undinarchaeum marinum</name>
    <dbReference type="NCBI Taxonomy" id="2756141"/>
    <lineage>
        <taxon>Archaea</taxon>
        <taxon>Candidatus Undinarchaeota</taxon>
        <taxon>Candidatus Undinarchaeia</taxon>
        <taxon>Candidatus Undinarchaeales</taxon>
        <taxon>Candidatus Undinarchaeaceae</taxon>
        <taxon>Candidatus Undinarchaeum</taxon>
    </lineage>
</organism>
<evidence type="ECO:0000313" key="3">
    <source>
        <dbReference type="Proteomes" id="UP000604391"/>
    </source>
</evidence>
<evidence type="ECO:0000256" key="1">
    <source>
        <dbReference type="SAM" id="MobiDB-lite"/>
    </source>
</evidence>
<dbReference type="InterPro" id="IPR018645">
    <property type="entry name" value="OapC-like"/>
</dbReference>
<dbReference type="Proteomes" id="UP000604391">
    <property type="component" value="Unassembled WGS sequence"/>
</dbReference>
<gene>
    <name evidence="2" type="ORF">H1011_02130</name>
</gene>
<reference evidence="2 3" key="1">
    <citation type="journal article" name="Nat. Commun.">
        <title>Undinarchaeota illuminate DPANN phylogeny and the impact of gene transfer on archaeal evolution.</title>
        <authorList>
            <person name="Dombrowski N."/>
            <person name="Williams T.A."/>
            <person name="Sun J."/>
            <person name="Woodcroft B.J."/>
            <person name="Lee J.H."/>
            <person name="Minh B.Q."/>
            <person name="Rinke C."/>
            <person name="Spang A."/>
        </authorList>
    </citation>
    <scope>NUCLEOTIDE SEQUENCE [LARGE SCALE GENOMIC DNA]</scope>
    <source>
        <strain evidence="2">MAG_bin17</strain>
    </source>
</reference>
<sequence length="134" mass="15328">MHKCLKCGEKFEEDDVPVVSGCSCGGRMFLLLRGDEDEERADEIYEELSEKIEEIKELPETQEEKPEKSPDKTPETENPKFGVETIRIKRPGVYEINIEALMKGRPIVVRQREGSFIISLPSIFGRETEIVLSK</sequence>
<protein>
    <recommendedName>
        <fullName evidence="4">Zn-ribbon containing protein</fullName>
    </recommendedName>
</protein>
<feature type="region of interest" description="Disordered" evidence="1">
    <location>
        <begin position="52"/>
        <end position="82"/>
    </location>
</feature>
<proteinExistence type="predicted"/>
<accession>A0A832X580</accession>
<name>A0A832X580_9ARCH</name>
<feature type="compositionally biased region" description="Basic and acidic residues" evidence="1">
    <location>
        <begin position="52"/>
        <end position="78"/>
    </location>
</feature>
<dbReference type="EMBL" id="DVAD01000013">
    <property type="protein sequence ID" value="HIJ99599.1"/>
    <property type="molecule type" value="Genomic_DNA"/>
</dbReference>
<dbReference type="AlphaFoldDB" id="A0A832X580"/>
<evidence type="ECO:0000313" key="2">
    <source>
        <dbReference type="EMBL" id="HIJ99599.1"/>
    </source>
</evidence>
<dbReference type="Pfam" id="PF09845">
    <property type="entry name" value="OapC"/>
    <property type="match status" value="1"/>
</dbReference>